<evidence type="ECO:0008006" key="4">
    <source>
        <dbReference type="Google" id="ProtNLM"/>
    </source>
</evidence>
<feature type="transmembrane region" description="Helical" evidence="1">
    <location>
        <begin position="20"/>
        <end position="37"/>
    </location>
</feature>
<dbReference type="Proteomes" id="UP000316988">
    <property type="component" value="Unassembled WGS sequence"/>
</dbReference>
<dbReference type="RefSeq" id="WP_143911832.1">
    <property type="nucleotide sequence ID" value="NZ_VLNT01000002.1"/>
</dbReference>
<reference evidence="2 3" key="1">
    <citation type="submission" date="2019-07" db="EMBL/GenBank/DDBJ databases">
        <authorList>
            <person name="Zhao L.H."/>
        </authorList>
    </citation>
    <scope>NUCLEOTIDE SEQUENCE [LARGE SCALE GENOMIC DNA]</scope>
    <source>
        <strain evidence="2 3">Co35</strain>
    </source>
</reference>
<dbReference type="OrthoDB" id="4383478at2"/>
<accession>A0A554SH41</accession>
<name>A0A554SH41_9ACTN</name>
<comment type="caution">
    <text evidence="2">The sequence shown here is derived from an EMBL/GenBank/DDBJ whole genome shotgun (WGS) entry which is preliminary data.</text>
</comment>
<evidence type="ECO:0000313" key="3">
    <source>
        <dbReference type="Proteomes" id="UP000316988"/>
    </source>
</evidence>
<keyword evidence="1" id="KW-1133">Transmembrane helix</keyword>
<protein>
    <recommendedName>
        <fullName evidence="4">DUF3592 domain-containing protein</fullName>
    </recommendedName>
</protein>
<dbReference type="AlphaFoldDB" id="A0A554SH41"/>
<dbReference type="EMBL" id="VLNT01000002">
    <property type="protein sequence ID" value="TSD65667.1"/>
    <property type="molecule type" value="Genomic_DNA"/>
</dbReference>
<feature type="transmembrane region" description="Helical" evidence="1">
    <location>
        <begin position="83"/>
        <end position="103"/>
    </location>
</feature>
<feature type="transmembrane region" description="Helical" evidence="1">
    <location>
        <begin position="49"/>
        <end position="71"/>
    </location>
</feature>
<evidence type="ECO:0000256" key="1">
    <source>
        <dbReference type="SAM" id="Phobius"/>
    </source>
</evidence>
<gene>
    <name evidence="2" type="ORF">FNM00_04400</name>
</gene>
<feature type="transmembrane region" description="Helical" evidence="1">
    <location>
        <begin position="109"/>
        <end position="131"/>
    </location>
</feature>
<keyword evidence="1" id="KW-0472">Membrane</keyword>
<keyword evidence="1" id="KW-0812">Transmembrane</keyword>
<proteinExistence type="predicted"/>
<sequence length="219" mass="23591">MSLIDPSSRWWNRGSTRRGAAYLCWTVAVLSAGFGAWDLGGAVGSTPAALSLVASTVSIPLLILGVFLYQFGVDSEEFEGRSLFMPLAGYFIALGAGMTGGQWQRAGDLSVLGLVFVIAGVVALLSTEVIARKVRDGARLRARVQRSGVLAEGRVTRTHRYSLNYQDVTRVTIRFTDSAGQTRWTSQTVSGNLKTGDAVRLKYLQADLGHRPAVVIIGR</sequence>
<evidence type="ECO:0000313" key="2">
    <source>
        <dbReference type="EMBL" id="TSD65667.1"/>
    </source>
</evidence>
<keyword evidence="3" id="KW-1185">Reference proteome</keyword>
<organism evidence="2 3">
    <name type="scientific">Aeromicrobium piscarium</name>
    <dbReference type="NCBI Taxonomy" id="2590901"/>
    <lineage>
        <taxon>Bacteria</taxon>
        <taxon>Bacillati</taxon>
        <taxon>Actinomycetota</taxon>
        <taxon>Actinomycetes</taxon>
        <taxon>Propionibacteriales</taxon>
        <taxon>Nocardioidaceae</taxon>
        <taxon>Aeromicrobium</taxon>
    </lineage>
</organism>